<dbReference type="InterPro" id="IPR049962">
    <property type="entry name" value="THUMP_ThiI"/>
</dbReference>
<evidence type="ECO:0000256" key="12">
    <source>
        <dbReference type="ARBA" id="ARBA00061472"/>
    </source>
</evidence>
<dbReference type="Pfam" id="PF22025">
    <property type="entry name" value="ThiI_fer"/>
    <property type="match status" value="1"/>
</dbReference>
<dbReference type="PANTHER" id="PTHR43209:SF1">
    <property type="entry name" value="TRNA SULFURTRANSFERASE"/>
    <property type="match status" value="1"/>
</dbReference>
<dbReference type="NCBIfam" id="TIGR00342">
    <property type="entry name" value="tRNA uracil 4-sulfurtransferase ThiI"/>
    <property type="match status" value="1"/>
</dbReference>
<dbReference type="GO" id="GO:0000049">
    <property type="term" value="F:tRNA binding"/>
    <property type="evidence" value="ECO:0007669"/>
    <property type="project" value="UniProtKB-UniRule"/>
</dbReference>
<keyword evidence="3 18" id="KW-0820">tRNA-binding</keyword>
<dbReference type="Pfam" id="PF02568">
    <property type="entry name" value="ThiI"/>
    <property type="match status" value="1"/>
</dbReference>
<evidence type="ECO:0000256" key="6">
    <source>
        <dbReference type="ARBA" id="ARBA00022840"/>
    </source>
</evidence>
<evidence type="ECO:0000313" key="20">
    <source>
        <dbReference type="EMBL" id="OGG37615.1"/>
    </source>
</evidence>
<evidence type="ECO:0000256" key="18">
    <source>
        <dbReference type="HAMAP-Rule" id="MF_00021"/>
    </source>
</evidence>
<keyword evidence="4 18" id="KW-0808">Transferase</keyword>
<keyword evidence="7 18" id="KW-0694">RNA-binding</keyword>
<evidence type="ECO:0000256" key="1">
    <source>
        <dbReference type="ARBA" id="ARBA00004496"/>
    </source>
</evidence>
<evidence type="ECO:0000256" key="10">
    <source>
        <dbReference type="ARBA" id="ARBA00052330"/>
    </source>
</evidence>
<dbReference type="UniPathway" id="UPA00060"/>
<dbReference type="InterPro" id="IPR014729">
    <property type="entry name" value="Rossmann-like_a/b/a_fold"/>
</dbReference>
<evidence type="ECO:0000256" key="13">
    <source>
        <dbReference type="ARBA" id="ARBA00066827"/>
    </source>
</evidence>
<protein>
    <recommendedName>
        <fullName evidence="14 18">Probable tRNA sulfurtransferase</fullName>
        <ecNumber evidence="13 18">2.8.1.4</ecNumber>
    </recommendedName>
    <alternativeName>
        <fullName evidence="15 18">Sulfur carrier protein ThiS sulfurtransferase</fullName>
    </alternativeName>
    <alternativeName>
        <fullName evidence="16 18">Thiamine biosynthesis protein ThiI</fullName>
    </alternativeName>
    <alternativeName>
        <fullName evidence="17 18">tRNA 4-thiouridine synthase</fullName>
    </alternativeName>
</protein>
<comment type="similarity">
    <text evidence="12 18">Belongs to the ThiI family.</text>
</comment>
<name>A0A1F6BL13_9BACT</name>
<dbReference type="PANTHER" id="PTHR43209">
    <property type="entry name" value="TRNA SULFURTRANSFERASE"/>
    <property type="match status" value="1"/>
</dbReference>
<dbReference type="GO" id="GO:0005829">
    <property type="term" value="C:cytosol"/>
    <property type="evidence" value="ECO:0007669"/>
    <property type="project" value="TreeGrafter"/>
</dbReference>
<feature type="binding site" evidence="18">
    <location>
        <position position="283"/>
    </location>
    <ligand>
        <name>ATP</name>
        <dbReference type="ChEBI" id="CHEBI:30616"/>
    </ligand>
</feature>
<dbReference type="Gene3D" id="3.40.50.620">
    <property type="entry name" value="HUPs"/>
    <property type="match status" value="1"/>
</dbReference>
<dbReference type="InterPro" id="IPR054173">
    <property type="entry name" value="ThiI_fer"/>
</dbReference>
<dbReference type="InterPro" id="IPR004114">
    <property type="entry name" value="THUMP_dom"/>
</dbReference>
<feature type="binding site" evidence="18">
    <location>
        <begin position="203"/>
        <end position="204"/>
    </location>
    <ligand>
        <name>ATP</name>
        <dbReference type="ChEBI" id="CHEBI:30616"/>
    </ligand>
</feature>
<comment type="pathway">
    <text evidence="18">Cofactor biosynthesis; thiamine diphosphate biosynthesis.</text>
</comment>
<keyword evidence="5 18" id="KW-0547">Nucleotide-binding</keyword>
<dbReference type="CDD" id="cd01712">
    <property type="entry name" value="PPase_ThiI"/>
    <property type="match status" value="1"/>
</dbReference>
<dbReference type="HAMAP" id="MF_00021">
    <property type="entry name" value="ThiI"/>
    <property type="match status" value="1"/>
</dbReference>
<dbReference type="Pfam" id="PF02926">
    <property type="entry name" value="THUMP"/>
    <property type="match status" value="1"/>
</dbReference>
<keyword evidence="6 18" id="KW-0067">ATP-binding</keyword>
<dbReference type="EMBL" id="MFKH01000006">
    <property type="protein sequence ID" value="OGG37615.1"/>
    <property type="molecule type" value="Genomic_DNA"/>
</dbReference>
<dbReference type="SUPFAM" id="SSF143437">
    <property type="entry name" value="THUMP domain-like"/>
    <property type="match status" value="1"/>
</dbReference>
<evidence type="ECO:0000256" key="5">
    <source>
        <dbReference type="ARBA" id="ARBA00022741"/>
    </source>
</evidence>
<dbReference type="GO" id="GO:0005524">
    <property type="term" value="F:ATP binding"/>
    <property type="evidence" value="ECO:0007669"/>
    <property type="project" value="UniProtKB-UniRule"/>
</dbReference>
<comment type="function">
    <text evidence="11 18">Catalyzes the ATP-dependent transfer of a sulfur to tRNA to produce 4-thiouridine in position 8 of tRNAs, which functions as a near-UV photosensor. Also catalyzes the transfer of sulfur to the sulfur carrier protein ThiS, forming ThiS-thiocarboxylate. This is a step in the synthesis of thiazole, in the thiamine biosynthesis pathway. The sulfur is donated as persulfide by IscS.</text>
</comment>
<evidence type="ECO:0000256" key="14">
    <source>
        <dbReference type="ARBA" id="ARBA00071867"/>
    </source>
</evidence>
<dbReference type="Gene3D" id="3.30.2130.30">
    <property type="match status" value="1"/>
</dbReference>
<evidence type="ECO:0000259" key="19">
    <source>
        <dbReference type="PROSITE" id="PS51165"/>
    </source>
</evidence>
<evidence type="ECO:0000256" key="3">
    <source>
        <dbReference type="ARBA" id="ARBA00022555"/>
    </source>
</evidence>
<dbReference type="InterPro" id="IPR050102">
    <property type="entry name" value="tRNA_sulfurtransferase_ThiI"/>
</dbReference>
<dbReference type="PROSITE" id="PS51165">
    <property type="entry name" value="THUMP"/>
    <property type="match status" value="1"/>
</dbReference>
<proteinExistence type="inferred from homology"/>
<dbReference type="GO" id="GO:0002937">
    <property type="term" value="P:tRNA 4-thiouridine biosynthesis"/>
    <property type="evidence" value="ECO:0007669"/>
    <property type="project" value="TreeGrafter"/>
</dbReference>
<dbReference type="GO" id="GO:0052837">
    <property type="term" value="P:thiazole biosynthetic process"/>
    <property type="evidence" value="ECO:0007669"/>
    <property type="project" value="TreeGrafter"/>
</dbReference>
<dbReference type="GO" id="GO:0140741">
    <property type="term" value="F:tRNA-uracil-4 sulfurtransferase activity"/>
    <property type="evidence" value="ECO:0007669"/>
    <property type="project" value="UniProtKB-EC"/>
</dbReference>
<evidence type="ECO:0000256" key="9">
    <source>
        <dbReference type="ARBA" id="ARBA00050570"/>
    </source>
</evidence>
<feature type="domain" description="THUMP" evidence="19">
    <location>
        <begin position="59"/>
        <end position="160"/>
    </location>
</feature>
<dbReference type="EC" id="2.8.1.4" evidence="13 18"/>
<feature type="binding site" evidence="18">
    <location>
        <begin position="178"/>
        <end position="179"/>
    </location>
    <ligand>
        <name>ATP</name>
        <dbReference type="ChEBI" id="CHEBI:30616"/>
    </ligand>
</feature>
<evidence type="ECO:0000256" key="17">
    <source>
        <dbReference type="ARBA" id="ARBA00080570"/>
    </source>
</evidence>
<evidence type="ECO:0000256" key="15">
    <source>
        <dbReference type="ARBA" id="ARBA00075337"/>
    </source>
</evidence>
<dbReference type="SUPFAM" id="SSF52402">
    <property type="entry name" value="Adenine nucleotide alpha hydrolases-like"/>
    <property type="match status" value="1"/>
</dbReference>
<dbReference type="InterPro" id="IPR020536">
    <property type="entry name" value="ThiI_AANH"/>
</dbReference>
<dbReference type="GO" id="GO:0009229">
    <property type="term" value="P:thiamine diphosphate biosynthetic process"/>
    <property type="evidence" value="ECO:0007669"/>
    <property type="project" value="UniProtKB-UniRule"/>
</dbReference>
<keyword evidence="8 18" id="KW-0784">Thiamine biosynthesis</keyword>
<feature type="binding site" evidence="18">
    <location>
        <position position="261"/>
    </location>
    <ligand>
        <name>ATP</name>
        <dbReference type="ChEBI" id="CHEBI:30616"/>
    </ligand>
</feature>
<dbReference type="FunFam" id="3.40.50.620:FF:000053">
    <property type="entry name" value="Probable tRNA sulfurtransferase"/>
    <property type="match status" value="1"/>
</dbReference>
<dbReference type="InterPro" id="IPR003720">
    <property type="entry name" value="tRNA_STrfase"/>
</dbReference>
<evidence type="ECO:0000313" key="21">
    <source>
        <dbReference type="Proteomes" id="UP000176273"/>
    </source>
</evidence>
<evidence type="ECO:0000256" key="8">
    <source>
        <dbReference type="ARBA" id="ARBA00022977"/>
    </source>
</evidence>
<evidence type="ECO:0000256" key="16">
    <source>
        <dbReference type="ARBA" id="ARBA00077849"/>
    </source>
</evidence>
<evidence type="ECO:0000256" key="7">
    <source>
        <dbReference type="ARBA" id="ARBA00022884"/>
    </source>
</evidence>
<evidence type="ECO:0000256" key="4">
    <source>
        <dbReference type="ARBA" id="ARBA00022679"/>
    </source>
</evidence>
<gene>
    <name evidence="18" type="primary">thiI</name>
    <name evidence="20" type="ORF">A2110_00515</name>
</gene>
<dbReference type="SMART" id="SM00981">
    <property type="entry name" value="THUMP"/>
    <property type="match status" value="1"/>
</dbReference>
<dbReference type="GO" id="GO:0009228">
    <property type="term" value="P:thiamine biosynthetic process"/>
    <property type="evidence" value="ECO:0007669"/>
    <property type="project" value="UniProtKB-KW"/>
</dbReference>
<accession>A0A1F6BL13</accession>
<dbReference type="STRING" id="1798468.A2110_00515"/>
<dbReference type="GO" id="GO:0004810">
    <property type="term" value="F:CCA tRNA nucleotidyltransferase activity"/>
    <property type="evidence" value="ECO:0007669"/>
    <property type="project" value="InterPro"/>
</dbReference>
<dbReference type="Proteomes" id="UP000176273">
    <property type="component" value="Unassembled WGS sequence"/>
</dbReference>
<comment type="catalytic activity">
    <reaction evidence="9 18">
        <text>[ThiI sulfur-carrier protein]-S-sulfanyl-L-cysteine + a uridine in tRNA + 2 reduced [2Fe-2S]-[ferredoxin] + ATP + H(+) = [ThiI sulfur-carrier protein]-L-cysteine + a 4-thiouridine in tRNA + 2 oxidized [2Fe-2S]-[ferredoxin] + AMP + diphosphate</text>
        <dbReference type="Rhea" id="RHEA:24176"/>
        <dbReference type="Rhea" id="RHEA-COMP:10000"/>
        <dbReference type="Rhea" id="RHEA-COMP:10001"/>
        <dbReference type="Rhea" id="RHEA-COMP:13337"/>
        <dbReference type="Rhea" id="RHEA-COMP:13338"/>
        <dbReference type="Rhea" id="RHEA-COMP:13339"/>
        <dbReference type="Rhea" id="RHEA-COMP:13340"/>
        <dbReference type="ChEBI" id="CHEBI:15378"/>
        <dbReference type="ChEBI" id="CHEBI:29950"/>
        <dbReference type="ChEBI" id="CHEBI:30616"/>
        <dbReference type="ChEBI" id="CHEBI:33019"/>
        <dbReference type="ChEBI" id="CHEBI:33737"/>
        <dbReference type="ChEBI" id="CHEBI:33738"/>
        <dbReference type="ChEBI" id="CHEBI:61963"/>
        <dbReference type="ChEBI" id="CHEBI:65315"/>
        <dbReference type="ChEBI" id="CHEBI:136798"/>
        <dbReference type="ChEBI" id="CHEBI:456215"/>
        <dbReference type="EC" id="2.8.1.4"/>
    </reaction>
</comment>
<comment type="catalytic activity">
    <reaction evidence="10 18">
        <text>[ThiS sulfur-carrier protein]-C-terminal Gly-Gly-AMP + S-sulfanyl-L-cysteinyl-[cysteine desulfurase] + AH2 = [ThiS sulfur-carrier protein]-C-terminal-Gly-aminoethanethioate + L-cysteinyl-[cysteine desulfurase] + A + AMP + 2 H(+)</text>
        <dbReference type="Rhea" id="RHEA:43340"/>
        <dbReference type="Rhea" id="RHEA-COMP:12157"/>
        <dbReference type="Rhea" id="RHEA-COMP:12158"/>
        <dbReference type="Rhea" id="RHEA-COMP:12910"/>
        <dbReference type="Rhea" id="RHEA-COMP:19908"/>
        <dbReference type="ChEBI" id="CHEBI:13193"/>
        <dbReference type="ChEBI" id="CHEBI:15378"/>
        <dbReference type="ChEBI" id="CHEBI:17499"/>
        <dbReference type="ChEBI" id="CHEBI:29950"/>
        <dbReference type="ChEBI" id="CHEBI:61963"/>
        <dbReference type="ChEBI" id="CHEBI:90618"/>
        <dbReference type="ChEBI" id="CHEBI:232372"/>
        <dbReference type="ChEBI" id="CHEBI:456215"/>
    </reaction>
</comment>
<organism evidence="20 21">
    <name type="scientific">Candidatus Jorgensenbacteria bacterium GWA1_54_12</name>
    <dbReference type="NCBI Taxonomy" id="1798468"/>
    <lineage>
        <taxon>Bacteria</taxon>
        <taxon>Candidatus Joergenseniibacteriota</taxon>
    </lineage>
</organism>
<dbReference type="CDD" id="cd11716">
    <property type="entry name" value="THUMP_ThiI"/>
    <property type="match status" value="1"/>
</dbReference>
<evidence type="ECO:0000256" key="2">
    <source>
        <dbReference type="ARBA" id="ARBA00022490"/>
    </source>
</evidence>
<reference evidence="20 21" key="1">
    <citation type="journal article" date="2016" name="Nat. Commun.">
        <title>Thousands of microbial genomes shed light on interconnected biogeochemical processes in an aquifer system.</title>
        <authorList>
            <person name="Anantharaman K."/>
            <person name="Brown C.T."/>
            <person name="Hug L.A."/>
            <person name="Sharon I."/>
            <person name="Castelle C.J."/>
            <person name="Probst A.J."/>
            <person name="Thomas B.C."/>
            <person name="Singh A."/>
            <person name="Wilkins M.J."/>
            <person name="Karaoz U."/>
            <person name="Brodie E.L."/>
            <person name="Williams K.H."/>
            <person name="Hubbard S.S."/>
            <person name="Banfield J.F."/>
        </authorList>
    </citation>
    <scope>NUCLEOTIDE SEQUENCE [LARGE SCALE GENOMIC DNA]</scope>
</reference>
<sequence>MIILIHYAEIGTKGQNRPFFERCLEGNIRMALKRAGISARVRRMSGRIIADIPDDAKREQVFEVLAAQFGISSYAPAVKSGTDIQNLKQAAKELIKLHEGTFRISARRADKRFPHSSQEINELVGEHVVNELGRKVSLTKPDVTCRIEVTGSEAFLYTEKFPGPGGLPVGTGGKALVLLSGGIDSPVAAHFAARRGLAPHYIHFHAYPYTDRGGMERARDIANILTAHQPETTLHFVPFAELQKEIVASRVPERLRLILYRRFMLRIAERIAQKIGAQALVTGDVVGQVASQTLENMVVISEVTQLLVLRPLVGFDKADIIACAERIGTYNASIRGCEDTCARFVPAHPATKARLTDVKTAEQHLNVEKLVADAVSQSEAMRVTGEK</sequence>
<feature type="binding site" evidence="18">
    <location>
        <position position="292"/>
    </location>
    <ligand>
        <name>ATP</name>
        <dbReference type="ChEBI" id="CHEBI:30616"/>
    </ligand>
</feature>
<dbReference type="InterPro" id="IPR049961">
    <property type="entry name" value="ThiI_N"/>
</dbReference>
<keyword evidence="2 18" id="KW-0963">Cytoplasm</keyword>
<comment type="caution">
    <text evidence="20">The sequence shown here is derived from an EMBL/GenBank/DDBJ whole genome shotgun (WGS) entry which is preliminary data.</text>
</comment>
<dbReference type="AlphaFoldDB" id="A0A1F6BL13"/>
<evidence type="ECO:0000256" key="11">
    <source>
        <dbReference type="ARBA" id="ARBA00058382"/>
    </source>
</evidence>
<comment type="subcellular location">
    <subcellularLocation>
        <location evidence="1 18">Cytoplasm</location>
    </subcellularLocation>
</comment>